<dbReference type="AlphaFoldDB" id="A0AAE0T3I5"/>
<keyword evidence="1" id="KW-0812">Transmembrane</keyword>
<gene>
    <name evidence="2" type="ORF">CHS0354_042963</name>
</gene>
<keyword evidence="1" id="KW-1133">Transmembrane helix</keyword>
<sequence length="121" mass="14002">IHRAEEEKKLHANVTMKIQSDKPQSTNGFPSQISLFMNQESGRRTNSSEAFEQDFMRVLNKVSNTIEKNETRLAEQEYRDIVRLQWQQVAQVVDRLLLSIFMGITLITIFGVMFRAPLTGE</sequence>
<feature type="non-terminal residue" evidence="2">
    <location>
        <position position="1"/>
    </location>
</feature>
<evidence type="ECO:0000313" key="3">
    <source>
        <dbReference type="Proteomes" id="UP001195483"/>
    </source>
</evidence>
<name>A0AAE0T3I5_9BIVA</name>
<dbReference type="InterPro" id="IPR038050">
    <property type="entry name" value="Neuro_actylchol_rec"/>
</dbReference>
<proteinExistence type="predicted"/>
<keyword evidence="1" id="KW-0472">Membrane</keyword>
<keyword evidence="3" id="KW-1185">Reference proteome</keyword>
<dbReference type="GO" id="GO:0016020">
    <property type="term" value="C:membrane"/>
    <property type="evidence" value="ECO:0007669"/>
    <property type="project" value="InterPro"/>
</dbReference>
<organism evidence="2 3">
    <name type="scientific">Potamilus streckersoni</name>
    <dbReference type="NCBI Taxonomy" id="2493646"/>
    <lineage>
        <taxon>Eukaryota</taxon>
        <taxon>Metazoa</taxon>
        <taxon>Spiralia</taxon>
        <taxon>Lophotrochozoa</taxon>
        <taxon>Mollusca</taxon>
        <taxon>Bivalvia</taxon>
        <taxon>Autobranchia</taxon>
        <taxon>Heteroconchia</taxon>
        <taxon>Palaeoheterodonta</taxon>
        <taxon>Unionida</taxon>
        <taxon>Unionoidea</taxon>
        <taxon>Unionidae</taxon>
        <taxon>Ambleminae</taxon>
        <taxon>Lampsilini</taxon>
        <taxon>Potamilus</taxon>
    </lineage>
</organism>
<reference evidence="2" key="2">
    <citation type="journal article" date="2021" name="Genome Biol. Evol.">
        <title>Developing a high-quality reference genome for a parasitic bivalve with doubly uniparental inheritance (Bivalvia: Unionida).</title>
        <authorList>
            <person name="Smith C.H."/>
        </authorList>
    </citation>
    <scope>NUCLEOTIDE SEQUENCE</scope>
    <source>
        <strain evidence="2">CHS0354</strain>
        <tissue evidence="2">Mantle</tissue>
    </source>
</reference>
<evidence type="ECO:0000256" key="1">
    <source>
        <dbReference type="SAM" id="Phobius"/>
    </source>
</evidence>
<dbReference type="GO" id="GO:0006811">
    <property type="term" value="P:monoatomic ion transport"/>
    <property type="evidence" value="ECO:0007669"/>
    <property type="project" value="InterPro"/>
</dbReference>
<dbReference type="SUPFAM" id="SSF90112">
    <property type="entry name" value="Neurotransmitter-gated ion-channel transmembrane pore"/>
    <property type="match status" value="1"/>
</dbReference>
<dbReference type="Proteomes" id="UP001195483">
    <property type="component" value="Unassembled WGS sequence"/>
</dbReference>
<protein>
    <submittedName>
        <fullName evidence="2">Uncharacterized protein</fullName>
    </submittedName>
</protein>
<accession>A0AAE0T3I5</accession>
<feature type="transmembrane region" description="Helical" evidence="1">
    <location>
        <begin position="96"/>
        <end position="116"/>
    </location>
</feature>
<dbReference type="Gene3D" id="1.20.58.390">
    <property type="entry name" value="Neurotransmitter-gated ion-channel transmembrane domain"/>
    <property type="match status" value="1"/>
</dbReference>
<evidence type="ECO:0000313" key="2">
    <source>
        <dbReference type="EMBL" id="KAK3603140.1"/>
    </source>
</evidence>
<dbReference type="InterPro" id="IPR036719">
    <property type="entry name" value="Neuro-gated_channel_TM_sf"/>
</dbReference>
<reference evidence="2" key="3">
    <citation type="submission" date="2023-05" db="EMBL/GenBank/DDBJ databases">
        <authorList>
            <person name="Smith C.H."/>
        </authorList>
    </citation>
    <scope>NUCLEOTIDE SEQUENCE</scope>
    <source>
        <strain evidence="2">CHS0354</strain>
        <tissue evidence="2">Mantle</tissue>
    </source>
</reference>
<dbReference type="EMBL" id="JAEAOA010002359">
    <property type="protein sequence ID" value="KAK3603140.1"/>
    <property type="molecule type" value="Genomic_DNA"/>
</dbReference>
<reference evidence="2" key="1">
    <citation type="journal article" date="2021" name="Genome Biol. Evol.">
        <title>A High-Quality Reference Genome for a Parasitic Bivalve with Doubly Uniparental Inheritance (Bivalvia: Unionida).</title>
        <authorList>
            <person name="Smith C.H."/>
        </authorList>
    </citation>
    <scope>NUCLEOTIDE SEQUENCE</scope>
    <source>
        <strain evidence="2">CHS0354</strain>
    </source>
</reference>
<comment type="caution">
    <text evidence="2">The sequence shown here is derived from an EMBL/GenBank/DDBJ whole genome shotgun (WGS) entry which is preliminary data.</text>
</comment>